<dbReference type="EMBL" id="LCMA01000002">
    <property type="protein sequence ID" value="KKU27251.1"/>
    <property type="molecule type" value="Genomic_DNA"/>
</dbReference>
<protein>
    <submittedName>
        <fullName evidence="2">Uncharacterized protein</fullName>
    </submittedName>
</protein>
<keyword evidence="1" id="KW-0812">Transmembrane</keyword>
<feature type="transmembrane region" description="Helical" evidence="1">
    <location>
        <begin position="43"/>
        <end position="64"/>
    </location>
</feature>
<comment type="caution">
    <text evidence="2">The sequence shown here is derived from an EMBL/GenBank/DDBJ whole genome shotgun (WGS) entry which is preliminary data.</text>
</comment>
<evidence type="ECO:0000256" key="1">
    <source>
        <dbReference type="SAM" id="Phobius"/>
    </source>
</evidence>
<gene>
    <name evidence="2" type="ORF">UX39_C0002G0030</name>
</gene>
<keyword evidence="1" id="KW-1133">Transmembrane helix</keyword>
<keyword evidence="1" id="KW-0472">Membrane</keyword>
<proteinExistence type="predicted"/>
<name>A0A0G1P3E2_9BACT</name>
<dbReference type="AlphaFoldDB" id="A0A0G1P3E2"/>
<evidence type="ECO:0000313" key="2">
    <source>
        <dbReference type="EMBL" id="KKU27251.1"/>
    </source>
</evidence>
<evidence type="ECO:0000313" key="3">
    <source>
        <dbReference type="Proteomes" id="UP000034175"/>
    </source>
</evidence>
<accession>A0A0G1P3E2</accession>
<organism evidence="2 3">
    <name type="scientific">Candidatus Magasanikbacteria bacterium GW2011_GWA2_46_17</name>
    <dbReference type="NCBI Taxonomy" id="1619042"/>
    <lineage>
        <taxon>Bacteria</taxon>
        <taxon>Candidatus Magasanikiibacteriota</taxon>
    </lineage>
</organism>
<dbReference type="Proteomes" id="UP000034175">
    <property type="component" value="Unassembled WGS sequence"/>
</dbReference>
<sequence>MPTKKHTVKHASAKKRTVTKRLARAHHNQTHTSALHLFSGFDLGIAVGIVLIALAFSVIIASIAQSAAENGLTAPRLIPHTIESVKDTTTDATDAYRFRALPRLSETPVHTIAENTKNTIQVTVTDPDFRSRYAYVIQRYTKQESPQGDAVPSTRTARKLAQQAAWLPISATEPASFEWQAPAYAQEPTQLSNVVDIFVFSGRNYTTLEKGQLQTGLYLKDFAVMRYVVQPTSPSGETQPLETPATQAEIKISLSPQSPASNVVEVSKPSSRVARFTLTPNNFERILLKGITVTFESKNRESNSATGNMMKNALSNVTLTSSGHLLGSAPPTLLNSTTLKANIALQDASIDPGQPYTFDVDVDTKSFTQAGSLLSGLVFETVLQDIPDAETSAQHTKLTQEQFTFSPAPAVRAAPMTVAGGIMTASWKGDTPAGLKEGGEKQIIGKFEIKFDSFTERSAILSDIVLSLSSTMATPFSRTLRLYKDSVADNNIMASHTFQKGEPLTLSTTMDMADQTIAHNATKNFIVTLDTQGATPGDRLELELNTDNITWSDFGTAVIRTVEGLPLVKQIITY</sequence>
<reference evidence="2 3" key="1">
    <citation type="journal article" date="2015" name="Nature">
        <title>rRNA introns, odd ribosomes, and small enigmatic genomes across a large radiation of phyla.</title>
        <authorList>
            <person name="Brown C.T."/>
            <person name="Hug L.A."/>
            <person name="Thomas B.C."/>
            <person name="Sharon I."/>
            <person name="Castelle C.J."/>
            <person name="Singh A."/>
            <person name="Wilkins M.J."/>
            <person name="Williams K.H."/>
            <person name="Banfield J.F."/>
        </authorList>
    </citation>
    <scope>NUCLEOTIDE SEQUENCE [LARGE SCALE GENOMIC DNA]</scope>
</reference>